<dbReference type="OrthoDB" id="9995526at2759"/>
<dbReference type="GO" id="GO:0001522">
    <property type="term" value="P:pseudouridine synthesis"/>
    <property type="evidence" value="ECO:0007669"/>
    <property type="project" value="InterPro"/>
</dbReference>
<comment type="similarity">
    <text evidence="1">Belongs to the pseudouridine synthase TruB family.</text>
</comment>
<reference evidence="4" key="3">
    <citation type="submission" date="2018-07" db="EMBL/GenBank/DDBJ databases">
        <authorList>
            <person name="Mckenzie S.K."/>
            <person name="Kronauer D.J.C."/>
        </authorList>
    </citation>
    <scope>NUCLEOTIDE SEQUENCE</scope>
    <source>
        <strain evidence="4">Clonal line C1</strain>
    </source>
</reference>
<dbReference type="Gene3D" id="3.30.2350.10">
    <property type="entry name" value="Pseudouridine synthase"/>
    <property type="match status" value="1"/>
</dbReference>
<evidence type="ECO:0000313" key="6">
    <source>
        <dbReference type="Proteomes" id="UP000279307"/>
    </source>
</evidence>
<dbReference type="PANTHER" id="PTHR13195">
    <property type="entry name" value="PSEUDOURIDINE SYNTHASE-RELATED"/>
    <property type="match status" value="1"/>
</dbReference>
<protein>
    <submittedName>
        <fullName evidence="3">Putative tRNA pseudouridine synthase</fullName>
    </submittedName>
</protein>
<dbReference type="InterPro" id="IPR002501">
    <property type="entry name" value="PsdUridine_synth_N"/>
</dbReference>
<dbReference type="Proteomes" id="UP000053097">
    <property type="component" value="Unassembled WGS sequence"/>
</dbReference>
<dbReference type="Proteomes" id="UP000279307">
    <property type="component" value="Chromosome 6"/>
</dbReference>
<dbReference type="EMBL" id="QOIP01000006">
    <property type="protein sequence ID" value="RLU22035.1"/>
    <property type="molecule type" value="Genomic_DNA"/>
</dbReference>
<name>A0A026W0Q0_OOCBI</name>
<dbReference type="GO" id="GO:0003723">
    <property type="term" value="F:RNA binding"/>
    <property type="evidence" value="ECO:0007669"/>
    <property type="project" value="InterPro"/>
</dbReference>
<proteinExistence type="inferred from homology"/>
<accession>A0A026W0Q0</accession>
<dbReference type="Pfam" id="PF01509">
    <property type="entry name" value="TruB_N"/>
    <property type="match status" value="1"/>
</dbReference>
<evidence type="ECO:0000313" key="5">
    <source>
        <dbReference type="Proteomes" id="UP000053097"/>
    </source>
</evidence>
<dbReference type="InterPro" id="IPR039048">
    <property type="entry name" value="Trub2"/>
</dbReference>
<evidence type="ECO:0000259" key="2">
    <source>
        <dbReference type="Pfam" id="PF01509"/>
    </source>
</evidence>
<evidence type="ECO:0000313" key="3">
    <source>
        <dbReference type="EMBL" id="EZA49642.1"/>
    </source>
</evidence>
<dbReference type="OMA" id="YHVTARM"/>
<dbReference type="STRING" id="2015173.A0A026W0Q0"/>
<dbReference type="EMBL" id="KK107503">
    <property type="protein sequence ID" value="EZA49642.1"/>
    <property type="molecule type" value="Genomic_DNA"/>
</dbReference>
<dbReference type="GO" id="GO:0006396">
    <property type="term" value="P:RNA processing"/>
    <property type="evidence" value="ECO:0007669"/>
    <property type="project" value="InterPro"/>
</dbReference>
<dbReference type="PANTHER" id="PTHR13195:SF0">
    <property type="entry name" value="PSEUDOURIDYLATE SYNTHASE TRUB2, MITOCHONDRIAL"/>
    <property type="match status" value="1"/>
</dbReference>
<feature type="domain" description="Pseudouridine synthase II N-terminal" evidence="2">
    <location>
        <begin position="109"/>
        <end position="242"/>
    </location>
</feature>
<reference evidence="3 5" key="1">
    <citation type="journal article" date="2014" name="Curr. Biol.">
        <title>The genome of the clonal raider ant Cerapachys biroi.</title>
        <authorList>
            <person name="Oxley P.R."/>
            <person name="Ji L."/>
            <person name="Fetter-Pruneda I."/>
            <person name="McKenzie S.K."/>
            <person name="Li C."/>
            <person name="Hu H."/>
            <person name="Zhang G."/>
            <person name="Kronauer D.J."/>
        </authorList>
    </citation>
    <scope>NUCLEOTIDE SEQUENCE [LARGE SCALE GENOMIC DNA]</scope>
</reference>
<dbReference type="InterPro" id="IPR020103">
    <property type="entry name" value="PsdUridine_synth_cat_dom_sf"/>
</dbReference>
<organism evidence="3 5">
    <name type="scientific">Ooceraea biroi</name>
    <name type="common">Clonal raider ant</name>
    <name type="synonym">Cerapachys biroi</name>
    <dbReference type="NCBI Taxonomy" id="2015173"/>
    <lineage>
        <taxon>Eukaryota</taxon>
        <taxon>Metazoa</taxon>
        <taxon>Ecdysozoa</taxon>
        <taxon>Arthropoda</taxon>
        <taxon>Hexapoda</taxon>
        <taxon>Insecta</taxon>
        <taxon>Pterygota</taxon>
        <taxon>Neoptera</taxon>
        <taxon>Endopterygota</taxon>
        <taxon>Hymenoptera</taxon>
        <taxon>Apocrita</taxon>
        <taxon>Aculeata</taxon>
        <taxon>Formicoidea</taxon>
        <taxon>Formicidae</taxon>
        <taxon>Dorylinae</taxon>
        <taxon>Ooceraea</taxon>
    </lineage>
</organism>
<keyword evidence="5" id="KW-1185">Reference proteome</keyword>
<sequence length="323" mass="36728">MKLNSLITKHTTECFVSDARVAWKALNGVFAVYKPPGVTFLNARDTILYRLCEDLNSMHVRSPIKHVRIEGNTTKKMKVIARPSYADHPLVVGPRYQLKDFRLVCANHLNTNTSGLMICGINNAVSLIANLRDSKSPSIYKVKGILGQATDNYFKTGKIVEKSTYKYIQRSTIDKVCASIQAAHQRKMFELCGLDIQSQTAFELAAQGLVRPADKDIPMIYNIKCVDFASPEFTIEIVCINGYEMYLKTLIHEIGMQLHSVATCTQIQCLQYALFSVDHALLKKYWDLQHILNNIQQCHEILHENRYLLKQDSPILTERDDTK</sequence>
<dbReference type="GO" id="GO:0009982">
    <property type="term" value="F:pseudouridine synthase activity"/>
    <property type="evidence" value="ECO:0007669"/>
    <property type="project" value="InterPro"/>
</dbReference>
<gene>
    <name evidence="4" type="ORF">DMN91_006414</name>
    <name evidence="3" type="ORF">X777_12187</name>
</gene>
<dbReference type="AlphaFoldDB" id="A0A026W0Q0"/>
<evidence type="ECO:0000313" key="4">
    <source>
        <dbReference type="EMBL" id="RLU22035.1"/>
    </source>
</evidence>
<reference evidence="4 6" key="2">
    <citation type="journal article" date="2018" name="Genome Res.">
        <title>The genomic architecture and molecular evolution of ant odorant receptors.</title>
        <authorList>
            <person name="McKenzie S.K."/>
            <person name="Kronauer D.J.C."/>
        </authorList>
    </citation>
    <scope>NUCLEOTIDE SEQUENCE [LARGE SCALE GENOMIC DNA]</scope>
    <source>
        <strain evidence="4">Clonal line C1</strain>
    </source>
</reference>
<dbReference type="SUPFAM" id="SSF55120">
    <property type="entry name" value="Pseudouridine synthase"/>
    <property type="match status" value="1"/>
</dbReference>
<evidence type="ECO:0000256" key="1">
    <source>
        <dbReference type="ARBA" id="ARBA00008999"/>
    </source>
</evidence>